<organism evidence="2 3">
    <name type="scientific">Momordica charantia</name>
    <name type="common">Bitter gourd</name>
    <name type="synonym">Balsam pear</name>
    <dbReference type="NCBI Taxonomy" id="3673"/>
    <lineage>
        <taxon>Eukaryota</taxon>
        <taxon>Viridiplantae</taxon>
        <taxon>Streptophyta</taxon>
        <taxon>Embryophyta</taxon>
        <taxon>Tracheophyta</taxon>
        <taxon>Spermatophyta</taxon>
        <taxon>Magnoliopsida</taxon>
        <taxon>eudicotyledons</taxon>
        <taxon>Gunneridae</taxon>
        <taxon>Pentapetalae</taxon>
        <taxon>rosids</taxon>
        <taxon>fabids</taxon>
        <taxon>Cucurbitales</taxon>
        <taxon>Cucurbitaceae</taxon>
        <taxon>Momordiceae</taxon>
        <taxon>Momordica</taxon>
    </lineage>
</organism>
<dbReference type="AlphaFoldDB" id="A0A6J1DK41"/>
<name>A0A6J1DK41_MOMCH</name>
<protein>
    <submittedName>
        <fullName evidence="3">Uncharacterized protein LOC111021273</fullName>
    </submittedName>
</protein>
<evidence type="ECO:0000256" key="1">
    <source>
        <dbReference type="SAM" id="MobiDB-lite"/>
    </source>
</evidence>
<evidence type="ECO:0000313" key="2">
    <source>
        <dbReference type="Proteomes" id="UP000504603"/>
    </source>
</evidence>
<reference evidence="3" key="1">
    <citation type="submission" date="2025-08" db="UniProtKB">
        <authorList>
            <consortium name="RefSeq"/>
        </authorList>
    </citation>
    <scope>IDENTIFICATION</scope>
    <source>
        <strain evidence="3">OHB3-1</strain>
    </source>
</reference>
<gene>
    <name evidence="3" type="primary">LOC111021273</name>
</gene>
<dbReference type="PANTHER" id="PTHR33264">
    <property type="entry name" value="EXPRESSED PROTEIN"/>
    <property type="match status" value="1"/>
</dbReference>
<dbReference type="Proteomes" id="UP000504603">
    <property type="component" value="Unplaced"/>
</dbReference>
<keyword evidence="2" id="KW-1185">Reference proteome</keyword>
<feature type="compositionally biased region" description="Polar residues" evidence="1">
    <location>
        <begin position="1"/>
        <end position="23"/>
    </location>
</feature>
<accession>A0A6J1DK41</accession>
<proteinExistence type="predicted"/>
<dbReference type="OrthoDB" id="695262at2759"/>
<dbReference type="RefSeq" id="XP_022153857.1">
    <property type="nucleotide sequence ID" value="XM_022298165.1"/>
</dbReference>
<sequence>MNQTVHLRSPPGTRQQPLLTEQSTNKKNEKRRLAEVAGGTAAECAAICCCFPCTLMNLLILTVYKLPVGLCKKVWNKKLAKRRRIAKKNKALLQHRPPADDTFPPSCLSSEDVELEEKIMWDRFYGTGFWRTPSQRET</sequence>
<dbReference type="PANTHER" id="PTHR33264:SF70">
    <property type="match status" value="1"/>
</dbReference>
<dbReference type="GeneID" id="111021273"/>
<dbReference type="KEGG" id="mcha:111021273"/>
<feature type="region of interest" description="Disordered" evidence="1">
    <location>
        <begin position="1"/>
        <end position="29"/>
    </location>
</feature>
<evidence type="ECO:0000313" key="3">
    <source>
        <dbReference type="RefSeq" id="XP_022153857.1"/>
    </source>
</evidence>